<name>A0A841DDE0_PLAVE</name>
<keyword evidence="2" id="KW-1185">Reference proteome</keyword>
<dbReference type="RefSeq" id="WP_184948786.1">
    <property type="nucleotide sequence ID" value="NZ_BAAAWZ010000001.1"/>
</dbReference>
<evidence type="ECO:0000313" key="1">
    <source>
        <dbReference type="EMBL" id="MBB5968100.1"/>
    </source>
</evidence>
<protein>
    <submittedName>
        <fullName evidence="1">Small-conductance mechanosensitive channel</fullName>
    </submittedName>
</protein>
<gene>
    <name evidence="1" type="ORF">FHS22_007419</name>
</gene>
<accession>A0A841DDE0</accession>
<proteinExistence type="predicted"/>
<organism evidence="1 2">
    <name type="scientific">Planomonospora venezuelensis</name>
    <dbReference type="NCBI Taxonomy" id="1999"/>
    <lineage>
        <taxon>Bacteria</taxon>
        <taxon>Bacillati</taxon>
        <taxon>Actinomycetota</taxon>
        <taxon>Actinomycetes</taxon>
        <taxon>Streptosporangiales</taxon>
        <taxon>Streptosporangiaceae</taxon>
        <taxon>Planomonospora</taxon>
    </lineage>
</organism>
<evidence type="ECO:0000313" key="2">
    <source>
        <dbReference type="Proteomes" id="UP000562352"/>
    </source>
</evidence>
<dbReference type="AlphaFoldDB" id="A0A841DDE0"/>
<sequence>MGRTPRVIIAAAVGLLAAGAVVSAALGGLNWPFALLLVSAGIVGIVDLLKARPSAGGGDS</sequence>
<dbReference type="EMBL" id="JACHJJ010000050">
    <property type="protein sequence ID" value="MBB5968100.1"/>
    <property type="molecule type" value="Genomic_DNA"/>
</dbReference>
<reference evidence="1 2" key="1">
    <citation type="submission" date="2020-08" db="EMBL/GenBank/DDBJ databases">
        <title>Genomic Encyclopedia of Type Strains, Phase III (KMG-III): the genomes of soil and plant-associated and newly described type strains.</title>
        <authorList>
            <person name="Whitman W."/>
        </authorList>
    </citation>
    <scope>NUCLEOTIDE SEQUENCE [LARGE SCALE GENOMIC DNA]</scope>
    <source>
        <strain evidence="1 2">CECT 3303</strain>
    </source>
</reference>
<dbReference type="Proteomes" id="UP000562352">
    <property type="component" value="Unassembled WGS sequence"/>
</dbReference>
<comment type="caution">
    <text evidence="1">The sequence shown here is derived from an EMBL/GenBank/DDBJ whole genome shotgun (WGS) entry which is preliminary data.</text>
</comment>